<reference evidence="2 3" key="1">
    <citation type="submission" date="2019-04" db="EMBL/GenBank/DDBJ databases">
        <title>Draft genome of the big-headed turtle Platysternon megacephalum.</title>
        <authorList>
            <person name="Gong S."/>
        </authorList>
    </citation>
    <scope>NUCLEOTIDE SEQUENCE [LARGE SCALE GENOMIC DNA]</scope>
    <source>
        <strain evidence="2">DO16091913</strain>
        <tissue evidence="2">Muscle</tissue>
    </source>
</reference>
<accession>A0A4D9EPA3</accession>
<sequence>MPAAHTRALACQPELVQQAVVPTPVPAAAASSQATSGLGAPFCPVRAPGRGCGKPRPRPQPPTVAGFALGSHSPLQARVVTPPRGRILPSLGASASAVTGARERPLSPELTTSDPPGSAAHRPAALPMSL</sequence>
<reference evidence="2 3" key="2">
    <citation type="submission" date="2019-04" db="EMBL/GenBank/DDBJ databases">
        <title>The genome sequence of big-headed turtle.</title>
        <authorList>
            <person name="Gong S."/>
        </authorList>
    </citation>
    <scope>NUCLEOTIDE SEQUENCE [LARGE SCALE GENOMIC DNA]</scope>
    <source>
        <strain evidence="2">DO16091913</strain>
        <tissue evidence="2">Muscle</tissue>
    </source>
</reference>
<feature type="region of interest" description="Disordered" evidence="1">
    <location>
        <begin position="82"/>
        <end position="130"/>
    </location>
</feature>
<evidence type="ECO:0000313" key="2">
    <source>
        <dbReference type="EMBL" id="TFK13241.1"/>
    </source>
</evidence>
<dbReference type="EMBL" id="QXTE01000016">
    <property type="protein sequence ID" value="TFK13241.1"/>
    <property type="molecule type" value="Genomic_DNA"/>
</dbReference>
<proteinExistence type="predicted"/>
<evidence type="ECO:0000313" key="3">
    <source>
        <dbReference type="Proteomes" id="UP000297703"/>
    </source>
</evidence>
<name>A0A4D9EPA3_9SAUR</name>
<keyword evidence="3" id="KW-1185">Reference proteome</keyword>
<keyword evidence="2" id="KW-0808">Transferase</keyword>
<keyword evidence="2" id="KW-0418">Kinase</keyword>
<dbReference type="AlphaFoldDB" id="A0A4D9EPA3"/>
<gene>
    <name evidence="2" type="ORF">DR999_PMT03187</name>
</gene>
<comment type="caution">
    <text evidence="2">The sequence shown here is derived from an EMBL/GenBank/DDBJ whole genome shotgun (WGS) entry which is preliminary data.</text>
</comment>
<organism evidence="2 3">
    <name type="scientific">Platysternon megacephalum</name>
    <name type="common">big-headed turtle</name>
    <dbReference type="NCBI Taxonomy" id="55544"/>
    <lineage>
        <taxon>Eukaryota</taxon>
        <taxon>Metazoa</taxon>
        <taxon>Chordata</taxon>
        <taxon>Craniata</taxon>
        <taxon>Vertebrata</taxon>
        <taxon>Euteleostomi</taxon>
        <taxon>Archelosauria</taxon>
        <taxon>Testudinata</taxon>
        <taxon>Testudines</taxon>
        <taxon>Cryptodira</taxon>
        <taxon>Durocryptodira</taxon>
        <taxon>Testudinoidea</taxon>
        <taxon>Platysternidae</taxon>
        <taxon>Platysternon</taxon>
    </lineage>
</organism>
<protein>
    <submittedName>
        <fullName evidence="2">A-kinase anchor protein 13</fullName>
    </submittedName>
</protein>
<evidence type="ECO:0000256" key="1">
    <source>
        <dbReference type="SAM" id="MobiDB-lite"/>
    </source>
</evidence>
<dbReference type="Proteomes" id="UP000297703">
    <property type="component" value="Unassembled WGS sequence"/>
</dbReference>
<dbReference type="GO" id="GO:0016301">
    <property type="term" value="F:kinase activity"/>
    <property type="evidence" value="ECO:0007669"/>
    <property type="project" value="UniProtKB-KW"/>
</dbReference>